<protein>
    <submittedName>
        <fullName evidence="2">Uncharacterized protein</fullName>
    </submittedName>
</protein>
<keyword evidence="1" id="KW-1133">Transmembrane helix</keyword>
<evidence type="ECO:0000256" key="1">
    <source>
        <dbReference type="SAM" id="Phobius"/>
    </source>
</evidence>
<keyword evidence="1" id="KW-0812">Transmembrane</keyword>
<gene>
    <name evidence="2" type="ordered locus">Bcell_4017</name>
</gene>
<dbReference type="KEGG" id="bco:Bcell_4017"/>
<dbReference type="eggNOG" id="ENOG5030EMX">
    <property type="taxonomic scope" value="Bacteria"/>
</dbReference>
<evidence type="ECO:0000313" key="2">
    <source>
        <dbReference type="EMBL" id="ADU32248.1"/>
    </source>
</evidence>
<feature type="transmembrane region" description="Helical" evidence="1">
    <location>
        <begin position="32"/>
        <end position="53"/>
    </location>
</feature>
<dbReference type="EMBL" id="CP002394">
    <property type="protein sequence ID" value="ADU32248.1"/>
    <property type="molecule type" value="Genomic_DNA"/>
</dbReference>
<feature type="transmembrane region" description="Helical" evidence="1">
    <location>
        <begin position="65"/>
        <end position="92"/>
    </location>
</feature>
<dbReference type="STRING" id="649639.Bcell_4017"/>
<dbReference type="AlphaFoldDB" id="E6TWI5"/>
<dbReference type="Proteomes" id="UP000001401">
    <property type="component" value="Chromosome"/>
</dbReference>
<proteinExistence type="predicted"/>
<name>E6TWI5_EVAC2</name>
<keyword evidence="3" id="KW-1185">Reference proteome</keyword>
<feature type="transmembrane region" description="Helical" evidence="1">
    <location>
        <begin position="6"/>
        <end position="25"/>
    </location>
</feature>
<organism evidence="2 3">
    <name type="scientific">Evansella cellulosilytica (strain ATCC 21833 / DSM 2522 / FERM P-1141 / JCM 9156 / N-4)</name>
    <name type="common">Bacillus cellulosilyticus</name>
    <dbReference type="NCBI Taxonomy" id="649639"/>
    <lineage>
        <taxon>Bacteria</taxon>
        <taxon>Bacillati</taxon>
        <taxon>Bacillota</taxon>
        <taxon>Bacilli</taxon>
        <taxon>Bacillales</taxon>
        <taxon>Bacillaceae</taxon>
        <taxon>Evansella</taxon>
    </lineage>
</organism>
<sequence length="98" mass="11201" precursor="true">MLNLSIYFFIITTFLISTASSIWFYKKKENKWSALFLAFCINVILLCGATIVYSKVFHVKGTGGLFASLGILIFAFFIPVITCINHYTLALWKRKANY</sequence>
<dbReference type="HOGENOM" id="CLU_2327940_0_0_9"/>
<reference evidence="2 3" key="1">
    <citation type="submission" date="2010-12" db="EMBL/GenBank/DDBJ databases">
        <title>Complete sequence of Bacillus cellulosilyticus DSM 2522.</title>
        <authorList>
            <consortium name="US DOE Joint Genome Institute"/>
            <person name="Lucas S."/>
            <person name="Copeland A."/>
            <person name="Lapidus A."/>
            <person name="Cheng J.-F."/>
            <person name="Bruce D."/>
            <person name="Goodwin L."/>
            <person name="Pitluck S."/>
            <person name="Chertkov O."/>
            <person name="Detter J.C."/>
            <person name="Han C."/>
            <person name="Tapia R."/>
            <person name="Land M."/>
            <person name="Hauser L."/>
            <person name="Jeffries C."/>
            <person name="Kyrpides N."/>
            <person name="Ivanova N."/>
            <person name="Mikhailova N."/>
            <person name="Brumm P."/>
            <person name="Mead D."/>
            <person name="Woyke T."/>
        </authorList>
    </citation>
    <scope>NUCLEOTIDE SEQUENCE [LARGE SCALE GENOMIC DNA]</scope>
    <source>
        <strain evidence="3">ATCC 21833 / DSM 2522 / FERM P-1141 / JCM 9156 / N-4</strain>
    </source>
</reference>
<accession>E6TWI5</accession>
<evidence type="ECO:0000313" key="3">
    <source>
        <dbReference type="Proteomes" id="UP000001401"/>
    </source>
</evidence>
<keyword evidence="1" id="KW-0472">Membrane</keyword>